<evidence type="ECO:0000313" key="2">
    <source>
        <dbReference type="EMBL" id="MFC3492711.1"/>
    </source>
</evidence>
<keyword evidence="1" id="KW-1133">Transmembrane helix</keyword>
<comment type="caution">
    <text evidence="2">The sequence shown here is derived from an EMBL/GenBank/DDBJ whole genome shotgun (WGS) entry which is preliminary data.</text>
</comment>
<keyword evidence="1" id="KW-0472">Membrane</keyword>
<name>A0ABV7PVV4_9ACTN</name>
<sequence>MNVWMRTIRDRRRDALAEGPDPAPFAPVDDTGRREFEREIEARIARLVPDGLDEGSLAAPYDQAIRDRVKQWIGQIDRQLNVYQAALQGRIEVAEARLQAAWHRHEIFRSRLEDAKTVREAVVPAPPKNDFWAAAAPEPDGDTVQLKPTAASEPSPARRNGMVEKIILAGRSRATWFYLVALVVALGADVVAFYQIMKLAIPENSESFHIMMTAAISLAVVFLAHMIGVSIRHRAEEGRWRPGGVALGMAVAWLGLGVIACYIRLTVEPLGSALSAVDSGGFSPTETPAAPTEPLSTGPSETMILNAILFAALYLVAGIIAASGAYALHDPAHARYSRVKHAYEKACLEAEADAERLSRIRQRHAHLLELKAKSELIAAEERVRLALVGDELQNFARHKIAEILKDPAMTDALFRSPPLNTAD</sequence>
<feature type="transmembrane region" description="Helical" evidence="1">
    <location>
        <begin position="243"/>
        <end position="265"/>
    </location>
</feature>
<reference evidence="3" key="1">
    <citation type="journal article" date="2019" name="Int. J. Syst. Evol. Microbiol.">
        <title>The Global Catalogue of Microorganisms (GCM) 10K type strain sequencing project: providing services to taxonomists for standard genome sequencing and annotation.</title>
        <authorList>
            <consortium name="The Broad Institute Genomics Platform"/>
            <consortium name="The Broad Institute Genome Sequencing Center for Infectious Disease"/>
            <person name="Wu L."/>
            <person name="Ma J."/>
        </authorList>
    </citation>
    <scope>NUCLEOTIDE SEQUENCE [LARGE SCALE GENOMIC DNA]</scope>
    <source>
        <strain evidence="3">CGMCC 4.7396</strain>
    </source>
</reference>
<evidence type="ECO:0000313" key="3">
    <source>
        <dbReference type="Proteomes" id="UP001595712"/>
    </source>
</evidence>
<keyword evidence="3" id="KW-1185">Reference proteome</keyword>
<gene>
    <name evidence="2" type="ORF">ACFO8M_09455</name>
</gene>
<evidence type="ECO:0000256" key="1">
    <source>
        <dbReference type="SAM" id="Phobius"/>
    </source>
</evidence>
<dbReference type="EMBL" id="JBHRWO010000009">
    <property type="protein sequence ID" value="MFC3492711.1"/>
    <property type="molecule type" value="Genomic_DNA"/>
</dbReference>
<proteinExistence type="predicted"/>
<keyword evidence="1" id="KW-0812">Transmembrane</keyword>
<feature type="transmembrane region" description="Helical" evidence="1">
    <location>
        <begin position="175"/>
        <end position="196"/>
    </location>
</feature>
<dbReference type="RefSeq" id="WP_387973827.1">
    <property type="nucleotide sequence ID" value="NZ_JBHRWO010000009.1"/>
</dbReference>
<feature type="transmembrane region" description="Helical" evidence="1">
    <location>
        <begin position="303"/>
        <end position="328"/>
    </location>
</feature>
<organism evidence="2 3">
    <name type="scientific">Glycomyces rhizosphaerae</name>
    <dbReference type="NCBI Taxonomy" id="2054422"/>
    <lineage>
        <taxon>Bacteria</taxon>
        <taxon>Bacillati</taxon>
        <taxon>Actinomycetota</taxon>
        <taxon>Actinomycetes</taxon>
        <taxon>Glycomycetales</taxon>
        <taxon>Glycomycetaceae</taxon>
        <taxon>Glycomyces</taxon>
    </lineage>
</organism>
<dbReference type="Proteomes" id="UP001595712">
    <property type="component" value="Unassembled WGS sequence"/>
</dbReference>
<feature type="transmembrane region" description="Helical" evidence="1">
    <location>
        <begin position="208"/>
        <end position="231"/>
    </location>
</feature>
<accession>A0ABV7PVV4</accession>
<protein>
    <submittedName>
        <fullName evidence="2">Uncharacterized protein</fullName>
    </submittedName>
</protein>